<feature type="region of interest" description="Disordered" evidence="6">
    <location>
        <begin position="285"/>
        <end position="315"/>
    </location>
</feature>
<protein>
    <submittedName>
        <fullName evidence="9">Uncharacterized protein</fullName>
    </submittedName>
</protein>
<feature type="region of interest" description="Disordered" evidence="6">
    <location>
        <begin position="336"/>
        <end position="392"/>
    </location>
</feature>
<feature type="region of interest" description="Disordered" evidence="6">
    <location>
        <begin position="1"/>
        <end position="59"/>
    </location>
</feature>
<sequence length="608" mass="66064">MSSLLATTPTMAVDSPEPRAAPSTAPQIRATKRKLDDAFQSLDDAVAPTERPPPPKRSHTIRSLYSTLAKYGIKAKESKPTISDETPKDIPISKSTPHLTAILTRAASRTRKALPFKFSGLGSTPAPPLPATAEYRPSSIPVFLSRLATFKLATYAKKPSSIDAVAAAKCGWINDGKDRLVCGLCKSSWVVAGRDGMNRDAANALLEKQRQSLVDMHKDGCPWKARQCDPSIYRIPLQTPSAMVRDIKSNAITLDPLLQNVEIKHPLTSTQLSSLRSTLSSFALPSQTSQVESDQPERQDSDVFMSTQPEPPGELSDSAILTSLFGWSLVPATLPDPSRRTSFSRATSMAPPTPSLSRASSVVPMTPDRRTSSRPPMTPMAPMTPTRIPSTSFTFRMPSNLSTKRDTSILQCTLCQRRVGLWAFAPQPAAIKDVQELPSTPRNGRLDSDTSMESVHTPDSPAPISMATLVPETPQSKKAPPQRQFDLLKEHRSYCPYVVRSTIVPSPPVPPTANITLPMNEHMRSSSSHSQLNGRDGTGAVEGWRAVLTVVLRYGAGQRQRLGLDYTERLSGVETDEPMEVDGVKAMVAGVKSRGGKDLLRYVKGLLG</sequence>
<feature type="region of interest" description="Disordered" evidence="6">
    <location>
        <begin position="438"/>
        <end position="464"/>
    </location>
</feature>
<feature type="domain" description="C3HC-type" evidence="7">
    <location>
        <begin position="141"/>
        <end position="251"/>
    </location>
</feature>
<dbReference type="Proteomes" id="UP000076154">
    <property type="component" value="Unassembled WGS sequence"/>
</dbReference>
<keyword evidence="4" id="KW-0862">Zinc</keyword>
<dbReference type="Pfam" id="PF07967">
    <property type="entry name" value="zf-C3HC"/>
    <property type="match status" value="1"/>
</dbReference>
<dbReference type="InParanoid" id="A0A369K366"/>
<dbReference type="PANTHER" id="PTHR15835">
    <property type="entry name" value="NUCLEAR-INTERACTING PARTNER OF ALK"/>
    <property type="match status" value="1"/>
</dbReference>
<evidence type="ECO:0000259" key="7">
    <source>
        <dbReference type="Pfam" id="PF07967"/>
    </source>
</evidence>
<evidence type="ECO:0000313" key="10">
    <source>
        <dbReference type="Proteomes" id="UP000076154"/>
    </source>
</evidence>
<accession>A0A369K366</accession>
<keyword evidence="3" id="KW-0863">Zinc-finger</keyword>
<evidence type="ECO:0000256" key="1">
    <source>
        <dbReference type="ARBA" id="ARBA00004123"/>
    </source>
</evidence>
<comment type="caution">
    <text evidence="9">The sequence shown here is derived from an EMBL/GenBank/DDBJ whole genome shotgun (WGS) entry which is preliminary data.</text>
</comment>
<dbReference type="GO" id="GO:0008270">
    <property type="term" value="F:zinc ion binding"/>
    <property type="evidence" value="ECO:0007669"/>
    <property type="project" value="UniProtKB-KW"/>
</dbReference>
<evidence type="ECO:0000256" key="6">
    <source>
        <dbReference type="SAM" id="MobiDB-lite"/>
    </source>
</evidence>
<dbReference type="AlphaFoldDB" id="A0A369K366"/>
<evidence type="ECO:0000256" key="2">
    <source>
        <dbReference type="ARBA" id="ARBA00022723"/>
    </source>
</evidence>
<dbReference type="OrthoDB" id="2592092at2759"/>
<name>A0A369K366_HYPMA</name>
<evidence type="ECO:0000259" key="8">
    <source>
        <dbReference type="Pfam" id="PF08600"/>
    </source>
</evidence>
<reference evidence="9" key="1">
    <citation type="submission" date="2018-04" db="EMBL/GenBank/DDBJ databases">
        <title>Whole genome sequencing of Hypsizygus marmoreus.</title>
        <authorList>
            <person name="Choi I.-G."/>
            <person name="Min B."/>
            <person name="Kim J.-G."/>
            <person name="Kim S."/>
            <person name="Oh Y.-L."/>
            <person name="Kong W.-S."/>
            <person name="Park H."/>
            <person name="Jeong J."/>
            <person name="Song E.-S."/>
        </authorList>
    </citation>
    <scope>NUCLEOTIDE SEQUENCE [LARGE SCALE GENOMIC DNA]</scope>
    <source>
        <strain evidence="9">51987-8</strain>
    </source>
</reference>
<dbReference type="STRING" id="39966.A0A369K366"/>
<dbReference type="InterPro" id="IPR013909">
    <property type="entry name" value="NuBaID_C"/>
</dbReference>
<proteinExistence type="predicted"/>
<dbReference type="InterPro" id="IPR012935">
    <property type="entry name" value="NuBaID_N"/>
</dbReference>
<evidence type="ECO:0000256" key="4">
    <source>
        <dbReference type="ARBA" id="ARBA00022833"/>
    </source>
</evidence>
<organism evidence="9 10">
    <name type="scientific">Hypsizygus marmoreus</name>
    <name type="common">White beech mushroom</name>
    <name type="synonym">Agaricus marmoreus</name>
    <dbReference type="NCBI Taxonomy" id="39966"/>
    <lineage>
        <taxon>Eukaryota</taxon>
        <taxon>Fungi</taxon>
        <taxon>Dikarya</taxon>
        <taxon>Basidiomycota</taxon>
        <taxon>Agaricomycotina</taxon>
        <taxon>Agaricomycetes</taxon>
        <taxon>Agaricomycetidae</taxon>
        <taxon>Agaricales</taxon>
        <taxon>Tricholomatineae</taxon>
        <taxon>Lyophyllaceae</taxon>
        <taxon>Hypsizygus</taxon>
    </lineage>
</organism>
<dbReference type="GO" id="GO:0005634">
    <property type="term" value="C:nucleus"/>
    <property type="evidence" value="ECO:0007669"/>
    <property type="project" value="UniProtKB-SubCell"/>
</dbReference>
<feature type="compositionally biased region" description="Polar residues" evidence="6">
    <location>
        <begin position="1"/>
        <end position="10"/>
    </location>
</feature>
<dbReference type="EMBL" id="LUEZ02000040">
    <property type="protein sequence ID" value="RDB26214.1"/>
    <property type="molecule type" value="Genomic_DNA"/>
</dbReference>
<keyword evidence="2" id="KW-0479">Metal-binding</keyword>
<dbReference type="PANTHER" id="PTHR15835:SF6">
    <property type="entry name" value="ZINC FINGER C3HC-TYPE PROTEIN 1"/>
    <property type="match status" value="1"/>
</dbReference>
<keyword evidence="5" id="KW-0539">Nucleus</keyword>
<dbReference type="Pfam" id="PF08600">
    <property type="entry name" value="NuBaID_C"/>
    <property type="match status" value="1"/>
</dbReference>
<gene>
    <name evidence="9" type="ORF">Hypma_006465</name>
</gene>
<feature type="domain" description="NuBaID C-terminal" evidence="8">
    <location>
        <begin position="404"/>
        <end position="499"/>
    </location>
</feature>
<comment type="subcellular location">
    <subcellularLocation>
        <location evidence="1">Nucleus</location>
    </subcellularLocation>
</comment>
<keyword evidence="10" id="KW-1185">Reference proteome</keyword>
<evidence type="ECO:0000256" key="5">
    <source>
        <dbReference type="ARBA" id="ARBA00023242"/>
    </source>
</evidence>
<evidence type="ECO:0000313" key="9">
    <source>
        <dbReference type="EMBL" id="RDB26214.1"/>
    </source>
</evidence>
<evidence type="ECO:0000256" key="3">
    <source>
        <dbReference type="ARBA" id="ARBA00022771"/>
    </source>
</evidence>